<organism evidence="1 2">
    <name type="scientific">Candidatus Methanoplasma termitum</name>
    <dbReference type="NCBI Taxonomy" id="1577791"/>
    <lineage>
        <taxon>Archaea</taxon>
        <taxon>Methanobacteriati</taxon>
        <taxon>Thermoplasmatota</taxon>
        <taxon>Thermoplasmata</taxon>
        <taxon>Methanomassiliicoccales</taxon>
        <taxon>Methanomassiliicoccaceae</taxon>
        <taxon>Candidatus Methanoplasma</taxon>
    </lineage>
</organism>
<proteinExistence type="predicted"/>
<name>A0A0A7LG06_9ARCH</name>
<gene>
    <name evidence="1" type="ORF">Mpt1_c05510</name>
</gene>
<dbReference type="AlphaFoldDB" id="A0A0A7LG06"/>
<dbReference type="EMBL" id="CP010070">
    <property type="protein sequence ID" value="AIZ56441.1"/>
    <property type="molecule type" value="Genomic_DNA"/>
</dbReference>
<dbReference type="Proteomes" id="UP000030787">
    <property type="component" value="Chromosome"/>
</dbReference>
<keyword evidence="2" id="KW-1185">Reference proteome</keyword>
<dbReference type="STRING" id="1577791.Mpt1_c05510"/>
<sequence>MPIESFYEMMVIDTKEAAENLVAAFRAAEKRGPFVPEYDVLKLLEEDRKDNPELKKRLEKRRAEFEQRRESESQ</sequence>
<dbReference type="HOGENOM" id="CLU_2678674_0_0_2"/>
<reference evidence="1 2" key="1">
    <citation type="journal article" date="2014" name="Appl. Environ. Microbiol.">
        <title>Comparative Genome Analysis of 'Candidatus Methanoplasma termitum' Indicates a New Mode of Energy Metabolism in the Seventh Order of Methanogens.</title>
        <authorList>
            <person name="Lang K."/>
            <person name="Schuldes J."/>
            <person name="Klingl A."/>
            <person name="Poehlein A."/>
            <person name="Daniel R."/>
            <person name="Brune A."/>
        </authorList>
    </citation>
    <scope>NUCLEOTIDE SEQUENCE [LARGE SCALE GENOMIC DNA]</scope>
    <source>
        <strain evidence="2">Mpt1</strain>
    </source>
</reference>
<evidence type="ECO:0000313" key="2">
    <source>
        <dbReference type="Proteomes" id="UP000030787"/>
    </source>
</evidence>
<protein>
    <submittedName>
        <fullName evidence="1">Uncharacterized protein</fullName>
    </submittedName>
</protein>
<dbReference type="KEGG" id="mear:Mpt1_c05510"/>
<accession>A0A0A7LG06</accession>
<dbReference type="GeneID" id="24818217"/>
<dbReference type="RefSeq" id="WP_048111860.1">
    <property type="nucleotide sequence ID" value="NZ_CP010070.1"/>
</dbReference>
<evidence type="ECO:0000313" key="1">
    <source>
        <dbReference type="EMBL" id="AIZ56441.1"/>
    </source>
</evidence>